<feature type="non-terminal residue" evidence="1">
    <location>
        <position position="1"/>
    </location>
</feature>
<organism evidence="1">
    <name type="scientific">marine sediment metagenome</name>
    <dbReference type="NCBI Taxonomy" id="412755"/>
    <lineage>
        <taxon>unclassified sequences</taxon>
        <taxon>metagenomes</taxon>
        <taxon>ecological metagenomes</taxon>
    </lineage>
</organism>
<comment type="caution">
    <text evidence="1">The sequence shown here is derived from an EMBL/GenBank/DDBJ whole genome shotgun (WGS) entry which is preliminary data.</text>
</comment>
<name>A0A0F8YYK5_9ZZZZ</name>
<dbReference type="EMBL" id="LAZR01063628">
    <property type="protein sequence ID" value="KKK59134.1"/>
    <property type="molecule type" value="Genomic_DNA"/>
</dbReference>
<dbReference type="AlphaFoldDB" id="A0A0F8YYK5"/>
<sequence length="52" mass="5448">VYTPMEVKAAKVSQTLVSPVALVRGDTVQLMVAGDGTGDDLTITDLVMNIVD</sequence>
<accession>A0A0F8YYK5</accession>
<protein>
    <submittedName>
        <fullName evidence="1">Uncharacterized protein</fullName>
    </submittedName>
</protein>
<proteinExistence type="predicted"/>
<gene>
    <name evidence="1" type="ORF">LCGC14_3037400</name>
</gene>
<reference evidence="1" key="1">
    <citation type="journal article" date="2015" name="Nature">
        <title>Complex archaea that bridge the gap between prokaryotes and eukaryotes.</title>
        <authorList>
            <person name="Spang A."/>
            <person name="Saw J.H."/>
            <person name="Jorgensen S.L."/>
            <person name="Zaremba-Niedzwiedzka K."/>
            <person name="Martijn J."/>
            <person name="Lind A.E."/>
            <person name="van Eijk R."/>
            <person name="Schleper C."/>
            <person name="Guy L."/>
            <person name="Ettema T.J."/>
        </authorList>
    </citation>
    <scope>NUCLEOTIDE SEQUENCE</scope>
</reference>
<evidence type="ECO:0000313" key="1">
    <source>
        <dbReference type="EMBL" id="KKK59134.1"/>
    </source>
</evidence>